<organism evidence="1 2">
    <name type="scientific">Funneliformis geosporum</name>
    <dbReference type="NCBI Taxonomy" id="1117311"/>
    <lineage>
        <taxon>Eukaryota</taxon>
        <taxon>Fungi</taxon>
        <taxon>Fungi incertae sedis</taxon>
        <taxon>Mucoromycota</taxon>
        <taxon>Glomeromycotina</taxon>
        <taxon>Glomeromycetes</taxon>
        <taxon>Glomerales</taxon>
        <taxon>Glomeraceae</taxon>
        <taxon>Funneliformis</taxon>
    </lineage>
</organism>
<comment type="caution">
    <text evidence="1">The sequence shown here is derived from an EMBL/GenBank/DDBJ whole genome shotgun (WGS) entry which is preliminary data.</text>
</comment>
<dbReference type="OrthoDB" id="2434554at2759"/>
<sequence length="107" mass="12416">LLSLVSTLKLKGYIYTLEANLVEEVDQDSKKDSQWLSKIILTNNEYLLRDLIPILEPFEKTTKYLEGNNYSTHSIIKPLIAEIINNLKPEYESNTTNINIKKIEDIF</sequence>
<name>A0A9W4TAA3_9GLOM</name>
<gene>
    <name evidence="1" type="ORF">FWILDA_LOCUS18267</name>
</gene>
<feature type="non-terminal residue" evidence="1">
    <location>
        <position position="107"/>
    </location>
</feature>
<reference evidence="1" key="1">
    <citation type="submission" date="2022-08" db="EMBL/GenBank/DDBJ databases">
        <authorList>
            <person name="Kallberg Y."/>
            <person name="Tangrot J."/>
            <person name="Rosling A."/>
        </authorList>
    </citation>
    <scope>NUCLEOTIDE SEQUENCE</scope>
    <source>
        <strain evidence="1">Wild A</strain>
    </source>
</reference>
<dbReference type="AlphaFoldDB" id="A0A9W4TAA3"/>
<accession>A0A9W4TAA3</accession>
<dbReference type="EMBL" id="CAMKVN010017157">
    <property type="protein sequence ID" value="CAI2197822.1"/>
    <property type="molecule type" value="Genomic_DNA"/>
</dbReference>
<proteinExistence type="predicted"/>
<feature type="non-terminal residue" evidence="1">
    <location>
        <position position="1"/>
    </location>
</feature>
<keyword evidence="2" id="KW-1185">Reference proteome</keyword>
<protein>
    <submittedName>
        <fullName evidence="1">12738_t:CDS:1</fullName>
    </submittedName>
</protein>
<dbReference type="Proteomes" id="UP001153678">
    <property type="component" value="Unassembled WGS sequence"/>
</dbReference>
<evidence type="ECO:0000313" key="1">
    <source>
        <dbReference type="EMBL" id="CAI2197822.1"/>
    </source>
</evidence>
<evidence type="ECO:0000313" key="2">
    <source>
        <dbReference type="Proteomes" id="UP001153678"/>
    </source>
</evidence>